<organism evidence="3 4">
    <name type="scientific">Lottia gigantea</name>
    <name type="common">Giant owl limpet</name>
    <dbReference type="NCBI Taxonomy" id="225164"/>
    <lineage>
        <taxon>Eukaryota</taxon>
        <taxon>Metazoa</taxon>
        <taxon>Spiralia</taxon>
        <taxon>Lophotrochozoa</taxon>
        <taxon>Mollusca</taxon>
        <taxon>Gastropoda</taxon>
        <taxon>Patellogastropoda</taxon>
        <taxon>Lottioidea</taxon>
        <taxon>Lottiidae</taxon>
        <taxon>Lottia</taxon>
    </lineage>
</organism>
<gene>
    <name evidence="3" type="ORF">LOTGIDRAFT_235498</name>
</gene>
<name>V3Z667_LOTGI</name>
<keyword evidence="4" id="KW-1185">Reference proteome</keyword>
<evidence type="ECO:0000256" key="2">
    <source>
        <dbReference type="SAM" id="SignalP"/>
    </source>
</evidence>
<dbReference type="AlphaFoldDB" id="V3Z667"/>
<feature type="signal peptide" evidence="2">
    <location>
        <begin position="1"/>
        <end position="20"/>
    </location>
</feature>
<keyword evidence="1" id="KW-0472">Membrane</keyword>
<feature type="chain" id="PRO_5004715743" description="DUF19 domain-containing protein" evidence="2">
    <location>
        <begin position="21"/>
        <end position="211"/>
    </location>
</feature>
<dbReference type="CTD" id="20249868"/>
<evidence type="ECO:0000313" key="3">
    <source>
        <dbReference type="EMBL" id="ESO86273.1"/>
    </source>
</evidence>
<sequence>MAVYLNIVLVLAGVVCLASGDTYGEFKTCQMKASSDCTKSSSDFSNLDSNQISNFFQEKDNSFCNKKAEFSKLLVCFYDAQRSCLMDEDKNILATAEEFTGALDYYCSRVMNDTNNFNLTCVMDSKCGQEKPSDSEVITDNSTLAEYKVQLCSQFESGVPCYGEKLESCPATKETLMEIMKLVKPAACSGTSIFYNSVLIFFSFYLFKFFM</sequence>
<accession>V3Z667</accession>
<evidence type="ECO:0008006" key="5">
    <source>
        <dbReference type="Google" id="ProtNLM"/>
    </source>
</evidence>
<keyword evidence="2" id="KW-0732">Signal</keyword>
<evidence type="ECO:0000313" key="4">
    <source>
        <dbReference type="Proteomes" id="UP000030746"/>
    </source>
</evidence>
<dbReference type="KEGG" id="lgi:LOTGIDRAFT_235498"/>
<dbReference type="OrthoDB" id="10613366at2759"/>
<protein>
    <recommendedName>
        <fullName evidence="5">DUF19 domain-containing protein</fullName>
    </recommendedName>
</protein>
<keyword evidence="1" id="KW-1133">Transmembrane helix</keyword>
<evidence type="ECO:0000256" key="1">
    <source>
        <dbReference type="SAM" id="Phobius"/>
    </source>
</evidence>
<keyword evidence="1" id="KW-0812">Transmembrane</keyword>
<reference evidence="3 4" key="1">
    <citation type="journal article" date="2013" name="Nature">
        <title>Insights into bilaterian evolution from three spiralian genomes.</title>
        <authorList>
            <person name="Simakov O."/>
            <person name="Marletaz F."/>
            <person name="Cho S.J."/>
            <person name="Edsinger-Gonzales E."/>
            <person name="Havlak P."/>
            <person name="Hellsten U."/>
            <person name="Kuo D.H."/>
            <person name="Larsson T."/>
            <person name="Lv J."/>
            <person name="Arendt D."/>
            <person name="Savage R."/>
            <person name="Osoegawa K."/>
            <person name="de Jong P."/>
            <person name="Grimwood J."/>
            <person name="Chapman J.A."/>
            <person name="Shapiro H."/>
            <person name="Aerts A."/>
            <person name="Otillar R.P."/>
            <person name="Terry A.Y."/>
            <person name="Boore J.L."/>
            <person name="Grigoriev I.V."/>
            <person name="Lindberg D.R."/>
            <person name="Seaver E.C."/>
            <person name="Weisblat D.A."/>
            <person name="Putnam N.H."/>
            <person name="Rokhsar D.S."/>
        </authorList>
    </citation>
    <scope>NUCLEOTIDE SEQUENCE [LARGE SCALE GENOMIC DNA]</scope>
</reference>
<dbReference type="HOGENOM" id="CLU_1306113_0_0_1"/>
<dbReference type="EMBL" id="KB203115">
    <property type="protein sequence ID" value="ESO86273.1"/>
    <property type="molecule type" value="Genomic_DNA"/>
</dbReference>
<dbReference type="RefSeq" id="XP_009063045.1">
    <property type="nucleotide sequence ID" value="XM_009064797.1"/>
</dbReference>
<dbReference type="GeneID" id="20249868"/>
<feature type="transmembrane region" description="Helical" evidence="1">
    <location>
        <begin position="193"/>
        <end position="210"/>
    </location>
</feature>
<dbReference type="Proteomes" id="UP000030746">
    <property type="component" value="Unassembled WGS sequence"/>
</dbReference>
<proteinExistence type="predicted"/>